<gene>
    <name evidence="2" type="ORF">SAMN05421762_3557</name>
</gene>
<dbReference type="PANTHER" id="PTHR33744">
    <property type="entry name" value="CARBOHYDRATE DIACID REGULATOR"/>
    <property type="match status" value="1"/>
</dbReference>
<dbReference type="EMBL" id="FOLX01000003">
    <property type="protein sequence ID" value="SFD19076.1"/>
    <property type="molecule type" value="Genomic_DNA"/>
</dbReference>
<dbReference type="PANTHER" id="PTHR33744:SF1">
    <property type="entry name" value="DNA-BINDING TRANSCRIPTIONAL ACTIVATOR ADER"/>
    <property type="match status" value="1"/>
</dbReference>
<keyword evidence="3" id="KW-1185">Reference proteome</keyword>
<organism evidence="2 3">
    <name type="scientific">Pseudooceanicola nitratireducens</name>
    <dbReference type="NCBI Taxonomy" id="517719"/>
    <lineage>
        <taxon>Bacteria</taxon>
        <taxon>Pseudomonadati</taxon>
        <taxon>Pseudomonadota</taxon>
        <taxon>Alphaproteobacteria</taxon>
        <taxon>Rhodobacterales</taxon>
        <taxon>Paracoccaceae</taxon>
        <taxon>Pseudooceanicola</taxon>
    </lineage>
</organism>
<evidence type="ECO:0000313" key="2">
    <source>
        <dbReference type="EMBL" id="SFD19076.1"/>
    </source>
</evidence>
<dbReference type="Gene3D" id="1.10.10.2840">
    <property type="entry name" value="PucR C-terminal helix-turn-helix domain"/>
    <property type="match status" value="1"/>
</dbReference>
<protein>
    <submittedName>
        <fullName evidence="2">GAF domain-containing protein</fullName>
    </submittedName>
</protein>
<dbReference type="Pfam" id="PF13556">
    <property type="entry name" value="HTH_30"/>
    <property type="match status" value="1"/>
</dbReference>
<evidence type="ECO:0000313" key="3">
    <source>
        <dbReference type="Proteomes" id="UP000231644"/>
    </source>
</evidence>
<evidence type="ECO:0000259" key="1">
    <source>
        <dbReference type="SMART" id="SM00065"/>
    </source>
</evidence>
<dbReference type="InterPro" id="IPR051448">
    <property type="entry name" value="CdaR-like_regulators"/>
</dbReference>
<dbReference type="RefSeq" id="WP_093454901.1">
    <property type="nucleotide sequence ID" value="NZ_FNZG01000006.1"/>
</dbReference>
<dbReference type="OrthoDB" id="9792148at2"/>
<sequence>MTQHVISSLTEVFEALAGGTPRADFDRALDSLRSAAEASEGSETFDRIGLAMSRIRSELQDRASAERGLNMLVETTRDMSSTLGTDDLMRLIVRRTRSLAGADLAWLTLLEKGSNEFRSAHLEGHLSPEARVLRCDVEYGLVGAILRTNSYFHTNDYLNDDRFHHLPELDQQFRKEGIVSLTGFPMLVGDEVTGFLFAAYRYRRDVTGRELSVLGSLALHAGIAIRNAAAFKAQAEALAEAETSRAALVDHIGRVEASAEAHDEMASLLATGADLPHYLQRMAGQVDGAIFLYDHDLKEREGFVSPLYSGAMAGELRRDPRTIARLSPASQALHSGRAQMLRQTETEECRAIQLHGGTGRPEMLVICTQGRLDPIEVRNLERAAVALAIAKLWAEKREAEQMIATSTLIRHVTQVAVPDDSSLAALRTRLDIGSGQAVQLALIGFEGLDHAEQGLILRDLAVRHGVLVDETGNDFLAIAGVDALRAFRDALTRRQEAWQVGGVLSPPLADLTVLAQETARLRDSLAVLRVMQPLHRFHDHAEVSLFARIFEGRNAADLSTHVTALLHPIEARGPRQALQLKQTLRSYFEHQFNARRAADELGIHINTLRQRLQTLRDLTGGWDDPLKALEFQVALRLDKILSEEALA</sequence>
<dbReference type="AlphaFoldDB" id="A0A1I1QAB5"/>
<feature type="domain" description="GAF" evidence="1">
    <location>
        <begin position="84"/>
        <end position="235"/>
    </location>
</feature>
<dbReference type="InterPro" id="IPR003018">
    <property type="entry name" value="GAF"/>
</dbReference>
<dbReference type="SUPFAM" id="SSF55781">
    <property type="entry name" value="GAF domain-like"/>
    <property type="match status" value="1"/>
</dbReference>
<proteinExistence type="predicted"/>
<dbReference type="STRING" id="517719.SAMN05421762_3557"/>
<dbReference type="Gene3D" id="3.30.450.40">
    <property type="match status" value="1"/>
</dbReference>
<accession>A0A1I1QAB5</accession>
<dbReference type="Proteomes" id="UP000231644">
    <property type="component" value="Unassembled WGS sequence"/>
</dbReference>
<dbReference type="SMART" id="SM00065">
    <property type="entry name" value="GAF"/>
    <property type="match status" value="1"/>
</dbReference>
<reference evidence="2 3" key="1">
    <citation type="submission" date="2016-10" db="EMBL/GenBank/DDBJ databases">
        <authorList>
            <person name="de Groot N.N."/>
        </authorList>
    </citation>
    <scope>NUCLEOTIDE SEQUENCE [LARGE SCALE GENOMIC DNA]</scope>
    <source>
        <strain evidence="2 3">DSM 29619</strain>
    </source>
</reference>
<dbReference type="InterPro" id="IPR025736">
    <property type="entry name" value="PucR_C-HTH_dom"/>
</dbReference>
<name>A0A1I1QAB5_9RHOB</name>
<dbReference type="InterPro" id="IPR042070">
    <property type="entry name" value="PucR_C-HTH_sf"/>
</dbReference>
<dbReference type="InterPro" id="IPR029016">
    <property type="entry name" value="GAF-like_dom_sf"/>
</dbReference>
<dbReference type="Pfam" id="PF13185">
    <property type="entry name" value="GAF_2"/>
    <property type="match status" value="1"/>
</dbReference>